<organism evidence="1">
    <name type="scientific">bioreactor metagenome</name>
    <dbReference type="NCBI Taxonomy" id="1076179"/>
    <lineage>
        <taxon>unclassified sequences</taxon>
        <taxon>metagenomes</taxon>
        <taxon>ecological metagenomes</taxon>
    </lineage>
</organism>
<dbReference type="EMBL" id="VSSQ01097368">
    <property type="protein sequence ID" value="MPN40758.1"/>
    <property type="molecule type" value="Genomic_DNA"/>
</dbReference>
<comment type="caution">
    <text evidence="1">The sequence shown here is derived from an EMBL/GenBank/DDBJ whole genome shotgun (WGS) entry which is preliminary data.</text>
</comment>
<gene>
    <name evidence="1" type="ORF">SDC9_188297</name>
</gene>
<dbReference type="AlphaFoldDB" id="A0A645HP10"/>
<evidence type="ECO:0000313" key="1">
    <source>
        <dbReference type="EMBL" id="MPN40758.1"/>
    </source>
</evidence>
<sequence>MGILIIRGEGIHIGKLNLDEGLLQTEGEIESIEYTDGDGSAKGRGFLFGKIFK</sequence>
<proteinExistence type="predicted"/>
<name>A0A645HP10_9ZZZZ</name>
<protein>
    <recommendedName>
        <fullName evidence="2">Sporulation protein YabP</fullName>
    </recommendedName>
</protein>
<dbReference type="Gene3D" id="2.60.40.2000">
    <property type="match status" value="1"/>
</dbReference>
<evidence type="ECO:0008006" key="2">
    <source>
        <dbReference type="Google" id="ProtNLM"/>
    </source>
</evidence>
<reference evidence="1" key="1">
    <citation type="submission" date="2019-08" db="EMBL/GenBank/DDBJ databases">
        <authorList>
            <person name="Kucharzyk K."/>
            <person name="Murdoch R.W."/>
            <person name="Higgins S."/>
            <person name="Loffler F."/>
        </authorList>
    </citation>
    <scope>NUCLEOTIDE SEQUENCE</scope>
</reference>
<accession>A0A645HP10</accession>
<dbReference type="InterPro" id="IPR038705">
    <property type="entry name" value="YabP_sf"/>
</dbReference>